<dbReference type="EMBL" id="JAFMPY010000004">
    <property type="protein sequence ID" value="MBO0902935.1"/>
    <property type="molecule type" value="Genomic_DNA"/>
</dbReference>
<dbReference type="InterPro" id="IPR003593">
    <property type="entry name" value="AAA+_ATPase"/>
</dbReference>
<keyword evidence="2" id="KW-0813">Transport</keyword>
<dbReference type="SMART" id="SM00382">
    <property type="entry name" value="AAA"/>
    <property type="match status" value="1"/>
</dbReference>
<dbReference type="NCBIfam" id="NF010068">
    <property type="entry name" value="PRK13548.1"/>
    <property type="match status" value="1"/>
</dbReference>
<dbReference type="CDD" id="cd03214">
    <property type="entry name" value="ABC_Iron-Siderophores_B12_Hemin"/>
    <property type="match status" value="1"/>
</dbReference>
<dbReference type="Pfam" id="PF00005">
    <property type="entry name" value="ABC_tran"/>
    <property type="match status" value="1"/>
</dbReference>
<evidence type="ECO:0000256" key="2">
    <source>
        <dbReference type="ARBA" id="ARBA00022448"/>
    </source>
</evidence>
<evidence type="ECO:0000256" key="5">
    <source>
        <dbReference type="ARBA" id="ARBA00022967"/>
    </source>
</evidence>
<dbReference type="PROSITE" id="PS50893">
    <property type="entry name" value="ABC_TRANSPORTER_2"/>
    <property type="match status" value="1"/>
</dbReference>
<evidence type="ECO:0000256" key="6">
    <source>
        <dbReference type="ARBA" id="ARBA00037066"/>
    </source>
</evidence>
<organism evidence="8 9">
    <name type="scientific">Jiella sonneratiae</name>
    <dbReference type="NCBI Taxonomy" id="2816856"/>
    <lineage>
        <taxon>Bacteria</taxon>
        <taxon>Pseudomonadati</taxon>
        <taxon>Pseudomonadota</taxon>
        <taxon>Alphaproteobacteria</taxon>
        <taxon>Hyphomicrobiales</taxon>
        <taxon>Aurantimonadaceae</taxon>
        <taxon>Jiella</taxon>
    </lineage>
</organism>
<dbReference type="InterPro" id="IPR003439">
    <property type="entry name" value="ABC_transporter-like_ATP-bd"/>
</dbReference>
<feature type="domain" description="ABC transporter" evidence="7">
    <location>
        <begin position="3"/>
        <end position="243"/>
    </location>
</feature>
<keyword evidence="3" id="KW-0547">Nucleotide-binding</keyword>
<evidence type="ECO:0000313" key="8">
    <source>
        <dbReference type="EMBL" id="MBO0902935.1"/>
    </source>
</evidence>
<dbReference type="SUPFAM" id="SSF52540">
    <property type="entry name" value="P-loop containing nucleoside triphosphate hydrolases"/>
    <property type="match status" value="1"/>
</dbReference>
<comment type="similarity">
    <text evidence="1">Belongs to the ABC transporter superfamily.</text>
</comment>
<dbReference type="Proteomes" id="UP000664288">
    <property type="component" value="Unassembled WGS sequence"/>
</dbReference>
<comment type="function">
    <text evidence="6">Part of the ABC transporter complex HmuTUV involved in hemin import. Responsible for energy coupling to the transport system.</text>
</comment>
<reference evidence="8 9" key="1">
    <citation type="submission" date="2021-03" db="EMBL/GenBank/DDBJ databases">
        <title>Whole genome sequence of Jiella sp. MQZ13P-4.</title>
        <authorList>
            <person name="Tuo L."/>
        </authorList>
    </citation>
    <scope>NUCLEOTIDE SEQUENCE [LARGE SCALE GENOMIC DNA]</scope>
    <source>
        <strain evidence="8 9">MQZ13P-4</strain>
    </source>
</reference>
<dbReference type="PANTHER" id="PTHR42794:SF1">
    <property type="entry name" value="HEMIN IMPORT ATP-BINDING PROTEIN HMUV"/>
    <property type="match status" value="1"/>
</dbReference>
<evidence type="ECO:0000256" key="4">
    <source>
        <dbReference type="ARBA" id="ARBA00022840"/>
    </source>
</evidence>
<accession>A0ABS3J1D3</accession>
<evidence type="ECO:0000259" key="7">
    <source>
        <dbReference type="PROSITE" id="PS50893"/>
    </source>
</evidence>
<name>A0ABS3J1D3_9HYPH</name>
<sequence length="270" mass="27908">MPVTLDRVEVVLGARRILGPLSLSLLPGSLTVVVGPNGAGKSTLVRAISGERPATGGSVRHDGADVAAMPAARLAGLRAVLPQASTVAFPFTVYEIVSLGLRMRAGLSPAGRRRAVAAALAAVDLEDFGARLYPELSGGEQQRVQLARVLCQVGDAVGEAGPKLLILDEPTASLDVRHQLDVLSIAKDFAEAGGVALAVLHDLNLAAGFADRMLVLDRGRLAADDAPDRVLSSGVLTQVFGVAMTVLSPQGWPRPAILPDLSACRSAPRG</sequence>
<evidence type="ECO:0000256" key="1">
    <source>
        <dbReference type="ARBA" id="ARBA00005417"/>
    </source>
</evidence>
<dbReference type="GO" id="GO:0005524">
    <property type="term" value="F:ATP binding"/>
    <property type="evidence" value="ECO:0007669"/>
    <property type="project" value="UniProtKB-KW"/>
</dbReference>
<dbReference type="InterPro" id="IPR017871">
    <property type="entry name" value="ABC_transporter-like_CS"/>
</dbReference>
<dbReference type="InterPro" id="IPR027417">
    <property type="entry name" value="P-loop_NTPase"/>
</dbReference>
<evidence type="ECO:0000256" key="3">
    <source>
        <dbReference type="ARBA" id="ARBA00022741"/>
    </source>
</evidence>
<gene>
    <name evidence="8" type="ORF">J1C47_04730</name>
</gene>
<dbReference type="PANTHER" id="PTHR42794">
    <property type="entry name" value="HEMIN IMPORT ATP-BINDING PROTEIN HMUV"/>
    <property type="match status" value="1"/>
</dbReference>
<proteinExistence type="inferred from homology"/>
<protein>
    <submittedName>
        <fullName evidence="8">Heme ABC transporter ATP-binding protein</fullName>
    </submittedName>
</protein>
<evidence type="ECO:0000313" key="9">
    <source>
        <dbReference type="Proteomes" id="UP000664288"/>
    </source>
</evidence>
<keyword evidence="4 8" id="KW-0067">ATP-binding</keyword>
<dbReference type="PROSITE" id="PS00211">
    <property type="entry name" value="ABC_TRANSPORTER_1"/>
    <property type="match status" value="1"/>
</dbReference>
<comment type="caution">
    <text evidence="8">The sequence shown here is derived from an EMBL/GenBank/DDBJ whole genome shotgun (WGS) entry which is preliminary data.</text>
</comment>
<keyword evidence="9" id="KW-1185">Reference proteome</keyword>
<dbReference type="Gene3D" id="3.40.50.300">
    <property type="entry name" value="P-loop containing nucleotide triphosphate hydrolases"/>
    <property type="match status" value="1"/>
</dbReference>
<keyword evidence="5" id="KW-1278">Translocase</keyword>